<sequence>MKRLLLLLAFLCFTATSQAQTIKQATARIFESQSKELSRIVLVYETGESEIIELENFKMLASSSSTNEVLIENQKKINKLFNDMAEKGYEISKMTTTGEVFLYTFVVFTKKVDTLFEMGDN</sequence>
<accession>A0A937AA09</accession>
<dbReference type="Proteomes" id="UP000642920">
    <property type="component" value="Unassembled WGS sequence"/>
</dbReference>
<reference evidence="2" key="1">
    <citation type="submission" date="2021-01" db="EMBL/GenBank/DDBJ databases">
        <title>Marivirga sp. nov., isolated from intertidal surface sediments.</title>
        <authorList>
            <person name="Zhang M."/>
        </authorList>
    </citation>
    <scope>NUCLEOTIDE SEQUENCE</scope>
    <source>
        <strain evidence="2">SM1354</strain>
    </source>
</reference>
<dbReference type="AlphaFoldDB" id="A0A937AA09"/>
<keyword evidence="3" id="KW-1185">Reference proteome</keyword>
<evidence type="ECO:0000313" key="3">
    <source>
        <dbReference type="Proteomes" id="UP000642920"/>
    </source>
</evidence>
<dbReference type="EMBL" id="JAERQG010000003">
    <property type="protein sequence ID" value="MBL0766375.1"/>
    <property type="molecule type" value="Genomic_DNA"/>
</dbReference>
<organism evidence="2 3">
    <name type="scientific">Marivirga atlantica</name>
    <dbReference type="NCBI Taxonomy" id="1548457"/>
    <lineage>
        <taxon>Bacteria</taxon>
        <taxon>Pseudomonadati</taxon>
        <taxon>Bacteroidota</taxon>
        <taxon>Cytophagia</taxon>
        <taxon>Cytophagales</taxon>
        <taxon>Marivirgaceae</taxon>
        <taxon>Marivirga</taxon>
    </lineage>
</organism>
<feature type="signal peptide" evidence="1">
    <location>
        <begin position="1"/>
        <end position="19"/>
    </location>
</feature>
<feature type="chain" id="PRO_5037114711" evidence="1">
    <location>
        <begin position="20"/>
        <end position="121"/>
    </location>
</feature>
<proteinExistence type="predicted"/>
<name>A0A937AA09_9BACT</name>
<dbReference type="RefSeq" id="WP_201922721.1">
    <property type="nucleotide sequence ID" value="NZ_JAERQG010000003.1"/>
</dbReference>
<protein>
    <submittedName>
        <fullName evidence="2">Uncharacterized protein</fullName>
    </submittedName>
</protein>
<comment type="caution">
    <text evidence="2">The sequence shown here is derived from an EMBL/GenBank/DDBJ whole genome shotgun (WGS) entry which is preliminary data.</text>
</comment>
<keyword evidence="1" id="KW-0732">Signal</keyword>
<evidence type="ECO:0000256" key="1">
    <source>
        <dbReference type="SAM" id="SignalP"/>
    </source>
</evidence>
<evidence type="ECO:0000313" key="2">
    <source>
        <dbReference type="EMBL" id="MBL0766375.1"/>
    </source>
</evidence>
<gene>
    <name evidence="2" type="ORF">JKP34_14005</name>
</gene>